<feature type="compositionally biased region" description="Basic and acidic residues" evidence="1">
    <location>
        <begin position="59"/>
        <end position="76"/>
    </location>
</feature>
<organism evidence="2 3">
    <name type="scientific">Romanomermis culicivorax</name>
    <name type="common">Nematode worm</name>
    <dbReference type="NCBI Taxonomy" id="13658"/>
    <lineage>
        <taxon>Eukaryota</taxon>
        <taxon>Metazoa</taxon>
        <taxon>Ecdysozoa</taxon>
        <taxon>Nematoda</taxon>
        <taxon>Enoplea</taxon>
        <taxon>Dorylaimia</taxon>
        <taxon>Mermithida</taxon>
        <taxon>Mermithoidea</taxon>
        <taxon>Mermithidae</taxon>
        <taxon>Romanomermis</taxon>
    </lineage>
</organism>
<evidence type="ECO:0000256" key="1">
    <source>
        <dbReference type="SAM" id="MobiDB-lite"/>
    </source>
</evidence>
<keyword evidence="2" id="KW-1185">Reference proteome</keyword>
<reference evidence="3" key="1">
    <citation type="submission" date="2022-11" db="UniProtKB">
        <authorList>
            <consortium name="WormBaseParasite"/>
        </authorList>
    </citation>
    <scope>IDENTIFICATION</scope>
</reference>
<evidence type="ECO:0000313" key="2">
    <source>
        <dbReference type="Proteomes" id="UP000887565"/>
    </source>
</evidence>
<accession>A0A915IRI6</accession>
<protein>
    <submittedName>
        <fullName evidence="3">Uncharacterized protein</fullName>
    </submittedName>
</protein>
<dbReference type="WBParaSite" id="nRc.2.0.1.t16009-RA">
    <property type="protein sequence ID" value="nRc.2.0.1.t16009-RA"/>
    <property type="gene ID" value="nRc.2.0.1.g16009"/>
</dbReference>
<feature type="region of interest" description="Disordered" evidence="1">
    <location>
        <begin position="42"/>
        <end position="85"/>
    </location>
</feature>
<proteinExistence type="predicted"/>
<dbReference type="Proteomes" id="UP000887565">
    <property type="component" value="Unplaced"/>
</dbReference>
<sequence>WKKETDNTDPRIRFWEVIDQKKAHNILEVEKSLKKKFGYRVKHAHNRPAASRVSKHWTRKDSDVRKREKLAGPEKERKRKHESQH</sequence>
<dbReference type="AlphaFoldDB" id="A0A915IRI6"/>
<evidence type="ECO:0000313" key="3">
    <source>
        <dbReference type="WBParaSite" id="nRc.2.0.1.t16009-RA"/>
    </source>
</evidence>
<name>A0A915IRI6_ROMCU</name>